<protein>
    <recommendedName>
        <fullName evidence="3">DUF995 domain-containing protein</fullName>
    </recommendedName>
</protein>
<keyword evidence="2" id="KW-1185">Reference proteome</keyword>
<sequence length="184" mass="20751">MMKTNRTNRETWSHGRFQGWLRVSSVLAGIVLFSSHSGASEHVVVPENARVMTGVELYTLYRDKTWKWADGAGRMQDKGRVFKAVAGSGETASRAEGRWIVTDRGQLCFKAAWHTQTGTFPDKTCFSHKTYGGTVFQKREPSGDWYVFKNSEPTDSDEFSKLVREDLVSAQLEAIQNPPQNTIQ</sequence>
<dbReference type="InterPro" id="IPR009337">
    <property type="entry name" value="DUF995"/>
</dbReference>
<evidence type="ECO:0000313" key="2">
    <source>
        <dbReference type="Proteomes" id="UP000239434"/>
    </source>
</evidence>
<accession>A0A2S9IL54</accession>
<organism evidence="1 2">
    <name type="scientific">Phyllobacterium phragmitis</name>
    <dbReference type="NCBI Taxonomy" id="2670329"/>
    <lineage>
        <taxon>Bacteria</taxon>
        <taxon>Pseudomonadati</taxon>
        <taxon>Pseudomonadota</taxon>
        <taxon>Alphaproteobacteria</taxon>
        <taxon>Hyphomicrobiales</taxon>
        <taxon>Phyllobacteriaceae</taxon>
        <taxon>Phyllobacterium</taxon>
    </lineage>
</organism>
<dbReference type="AlphaFoldDB" id="A0A2S9IL54"/>
<name>A0A2S9IL54_9HYPH</name>
<comment type="caution">
    <text evidence="1">The sequence shown here is derived from an EMBL/GenBank/DDBJ whole genome shotgun (WGS) entry which is preliminary data.</text>
</comment>
<evidence type="ECO:0000313" key="1">
    <source>
        <dbReference type="EMBL" id="PRD41257.1"/>
    </source>
</evidence>
<gene>
    <name evidence="1" type="ORF">C5748_22400</name>
</gene>
<proteinExistence type="predicted"/>
<dbReference type="EMBL" id="PVBR01000022">
    <property type="protein sequence ID" value="PRD41257.1"/>
    <property type="molecule type" value="Genomic_DNA"/>
</dbReference>
<evidence type="ECO:0008006" key="3">
    <source>
        <dbReference type="Google" id="ProtNLM"/>
    </source>
</evidence>
<dbReference type="Pfam" id="PF06191">
    <property type="entry name" value="DUF995"/>
    <property type="match status" value="1"/>
</dbReference>
<reference evidence="1 2" key="1">
    <citation type="submission" date="2018-02" db="EMBL/GenBank/DDBJ databases">
        <title>The draft genome of Phyllobacterium sp. 1N-3.</title>
        <authorList>
            <person name="Liu L."/>
            <person name="Li L."/>
            <person name="Zhang X."/>
            <person name="Wang T."/>
            <person name="Liang L."/>
        </authorList>
    </citation>
    <scope>NUCLEOTIDE SEQUENCE [LARGE SCALE GENOMIC DNA]</scope>
    <source>
        <strain evidence="1 2">1N-3</strain>
    </source>
</reference>
<dbReference type="RefSeq" id="WP_105744507.1">
    <property type="nucleotide sequence ID" value="NZ_PVBR01000022.1"/>
</dbReference>
<dbReference type="Proteomes" id="UP000239434">
    <property type="component" value="Unassembled WGS sequence"/>
</dbReference>